<proteinExistence type="predicted"/>
<evidence type="ECO:0000313" key="2">
    <source>
        <dbReference type="EMBL" id="KAJ3666906.1"/>
    </source>
</evidence>
<sequence length="99" mass="11593">MNPETQNLFRPEHLHASHRCHQRRSSRIPEYLIIAEKSSEEPIRVPLIEICKIASIMYEIEERNWTTRRAAAASSGAAHLRLFHLQRQVFGEMRCSLKI</sequence>
<feature type="region of interest" description="Disordered" evidence="1">
    <location>
        <begin position="1"/>
        <end position="21"/>
    </location>
</feature>
<dbReference type="Proteomes" id="UP001168821">
    <property type="component" value="Unassembled WGS sequence"/>
</dbReference>
<evidence type="ECO:0000256" key="1">
    <source>
        <dbReference type="SAM" id="MobiDB-lite"/>
    </source>
</evidence>
<evidence type="ECO:0000313" key="3">
    <source>
        <dbReference type="Proteomes" id="UP001168821"/>
    </source>
</evidence>
<gene>
    <name evidence="2" type="ORF">Zmor_002329</name>
</gene>
<organism evidence="2 3">
    <name type="scientific">Zophobas morio</name>
    <dbReference type="NCBI Taxonomy" id="2755281"/>
    <lineage>
        <taxon>Eukaryota</taxon>
        <taxon>Metazoa</taxon>
        <taxon>Ecdysozoa</taxon>
        <taxon>Arthropoda</taxon>
        <taxon>Hexapoda</taxon>
        <taxon>Insecta</taxon>
        <taxon>Pterygota</taxon>
        <taxon>Neoptera</taxon>
        <taxon>Endopterygota</taxon>
        <taxon>Coleoptera</taxon>
        <taxon>Polyphaga</taxon>
        <taxon>Cucujiformia</taxon>
        <taxon>Tenebrionidae</taxon>
        <taxon>Zophobas</taxon>
    </lineage>
</organism>
<dbReference type="AlphaFoldDB" id="A0AA38MTQ3"/>
<protein>
    <submittedName>
        <fullName evidence="2">Uncharacterized protein</fullName>
    </submittedName>
</protein>
<keyword evidence="3" id="KW-1185">Reference proteome</keyword>
<accession>A0AA38MTQ3</accession>
<reference evidence="2" key="1">
    <citation type="journal article" date="2023" name="G3 (Bethesda)">
        <title>Whole genome assemblies of Zophobas morio and Tenebrio molitor.</title>
        <authorList>
            <person name="Kaur S."/>
            <person name="Stinson S.A."/>
            <person name="diCenzo G.C."/>
        </authorList>
    </citation>
    <scope>NUCLEOTIDE SEQUENCE</scope>
    <source>
        <strain evidence="2">QUZm001</strain>
    </source>
</reference>
<comment type="caution">
    <text evidence="2">The sequence shown here is derived from an EMBL/GenBank/DDBJ whole genome shotgun (WGS) entry which is preliminary data.</text>
</comment>
<dbReference type="EMBL" id="JALNTZ010000001">
    <property type="protein sequence ID" value="KAJ3666906.1"/>
    <property type="molecule type" value="Genomic_DNA"/>
</dbReference>
<name>A0AA38MTQ3_9CUCU</name>